<dbReference type="EMBL" id="AMCI01005378">
    <property type="protein sequence ID" value="EJW96257.1"/>
    <property type="molecule type" value="Genomic_DNA"/>
</dbReference>
<organism evidence="1">
    <name type="scientific">gut metagenome</name>
    <dbReference type="NCBI Taxonomy" id="749906"/>
    <lineage>
        <taxon>unclassified sequences</taxon>
        <taxon>metagenomes</taxon>
        <taxon>organismal metagenomes</taxon>
    </lineage>
</organism>
<dbReference type="AlphaFoldDB" id="J9G370"/>
<gene>
    <name evidence="1" type="ORF">EVA_15636</name>
</gene>
<sequence>MPGWPLSSRQYPDDAGSLEGSGSHMPFWWTHSQPAFQ</sequence>
<evidence type="ECO:0000313" key="1">
    <source>
        <dbReference type="EMBL" id="EJW96257.1"/>
    </source>
</evidence>
<proteinExistence type="predicted"/>
<reference evidence="1" key="1">
    <citation type="journal article" date="2012" name="PLoS ONE">
        <title>Gene sets for utilization of primary and secondary nutrition supplies in the distal gut of endangered iberian lynx.</title>
        <authorList>
            <person name="Alcaide M."/>
            <person name="Messina E."/>
            <person name="Richter M."/>
            <person name="Bargiela R."/>
            <person name="Peplies J."/>
            <person name="Huws S.A."/>
            <person name="Newbold C.J."/>
            <person name="Golyshin P.N."/>
            <person name="Simon M.A."/>
            <person name="Lopez G."/>
            <person name="Yakimov M.M."/>
            <person name="Ferrer M."/>
        </authorList>
    </citation>
    <scope>NUCLEOTIDE SEQUENCE</scope>
</reference>
<accession>J9G370</accession>
<protein>
    <submittedName>
        <fullName evidence="1">Uncharacterized protein</fullName>
    </submittedName>
</protein>
<comment type="caution">
    <text evidence="1">The sequence shown here is derived from an EMBL/GenBank/DDBJ whole genome shotgun (WGS) entry which is preliminary data.</text>
</comment>
<name>J9G370_9ZZZZ</name>